<reference evidence="5 6" key="1">
    <citation type="submission" date="2019-12" db="EMBL/GenBank/DDBJ databases">
        <authorList>
            <person name="Kun Z."/>
        </authorList>
    </citation>
    <scope>NUCLEOTIDE SEQUENCE [LARGE SCALE GENOMIC DNA]</scope>
    <source>
        <strain evidence="5 6">YIM 123512</strain>
    </source>
</reference>
<protein>
    <submittedName>
        <fullName evidence="5">Lsr2 family protein</fullName>
    </submittedName>
</protein>
<feature type="domain" description="Lsr2 DNA-binding" evidence="4">
    <location>
        <begin position="77"/>
        <end position="112"/>
    </location>
</feature>
<sequence length="113" mass="12148">MAQKVHIVLEDDLDGSEATETVSFGLDGTNYEIDLNDENATALREALATYVGHARKVSGARRGGGGARRTPSASSSDGPSAKEIREWARENGHEVPERGRIPADVREAYDSAH</sequence>
<evidence type="ECO:0000256" key="1">
    <source>
        <dbReference type="ARBA" id="ARBA00023125"/>
    </source>
</evidence>
<keyword evidence="6" id="KW-1185">Reference proteome</keyword>
<comment type="caution">
    <text evidence="5">The sequence shown here is derived from an EMBL/GenBank/DDBJ whole genome shotgun (WGS) entry which is preliminary data.</text>
</comment>
<dbReference type="RefSeq" id="WP_160877621.1">
    <property type="nucleotide sequence ID" value="NZ_WUEK01000005.1"/>
</dbReference>
<dbReference type="GO" id="GO:0003677">
    <property type="term" value="F:DNA binding"/>
    <property type="evidence" value="ECO:0007669"/>
    <property type="project" value="UniProtKB-KW"/>
</dbReference>
<gene>
    <name evidence="5" type="ORF">GRQ65_09610</name>
</gene>
<name>A0A6L7EVR7_9ACTN</name>
<feature type="region of interest" description="Disordered" evidence="2">
    <location>
        <begin position="55"/>
        <end position="113"/>
    </location>
</feature>
<organism evidence="5 6">
    <name type="scientific">Nocardioides flavescens</name>
    <dbReference type="NCBI Taxonomy" id="2691959"/>
    <lineage>
        <taxon>Bacteria</taxon>
        <taxon>Bacillati</taxon>
        <taxon>Actinomycetota</taxon>
        <taxon>Actinomycetes</taxon>
        <taxon>Propionibacteriales</taxon>
        <taxon>Nocardioidaceae</taxon>
        <taxon>Nocardioides</taxon>
    </lineage>
</organism>
<accession>A0A6L7EVR7</accession>
<evidence type="ECO:0000259" key="3">
    <source>
        <dbReference type="Pfam" id="PF11774"/>
    </source>
</evidence>
<dbReference type="InterPro" id="IPR055370">
    <property type="entry name" value="Lsr2_DNA-bd"/>
</dbReference>
<evidence type="ECO:0000313" key="5">
    <source>
        <dbReference type="EMBL" id="MXG89806.1"/>
    </source>
</evidence>
<feature type="compositionally biased region" description="Basic and acidic residues" evidence="2">
    <location>
        <begin position="80"/>
        <end position="113"/>
    </location>
</feature>
<feature type="domain" description="Lsr2 dimerization" evidence="3">
    <location>
        <begin position="1"/>
        <end position="57"/>
    </location>
</feature>
<keyword evidence="1" id="KW-0238">DNA-binding</keyword>
<evidence type="ECO:0000313" key="6">
    <source>
        <dbReference type="Proteomes" id="UP000473325"/>
    </source>
</evidence>
<dbReference type="Pfam" id="PF11774">
    <property type="entry name" value="Lsr2"/>
    <property type="match status" value="1"/>
</dbReference>
<dbReference type="GO" id="GO:0016746">
    <property type="term" value="F:acyltransferase activity"/>
    <property type="evidence" value="ECO:0007669"/>
    <property type="project" value="InterPro"/>
</dbReference>
<dbReference type="Gene3D" id="3.30.60.230">
    <property type="entry name" value="Lsr2, dimerization domain"/>
    <property type="match status" value="1"/>
</dbReference>
<dbReference type="EMBL" id="WUEK01000005">
    <property type="protein sequence ID" value="MXG89806.1"/>
    <property type="molecule type" value="Genomic_DNA"/>
</dbReference>
<dbReference type="Pfam" id="PF23359">
    <property type="entry name" value="Lsr2_DNA-bd"/>
    <property type="match status" value="1"/>
</dbReference>
<proteinExistence type="predicted"/>
<evidence type="ECO:0000256" key="2">
    <source>
        <dbReference type="SAM" id="MobiDB-lite"/>
    </source>
</evidence>
<dbReference type="Proteomes" id="UP000473325">
    <property type="component" value="Unassembled WGS sequence"/>
</dbReference>
<dbReference type="InterPro" id="IPR042261">
    <property type="entry name" value="Lsr2-like_dimerization"/>
</dbReference>
<dbReference type="AlphaFoldDB" id="A0A6L7EVR7"/>
<dbReference type="Gene3D" id="4.10.320.10">
    <property type="entry name" value="E3-binding domain"/>
    <property type="match status" value="1"/>
</dbReference>
<dbReference type="InterPro" id="IPR024412">
    <property type="entry name" value="Lsr2_dim_dom"/>
</dbReference>
<evidence type="ECO:0000259" key="4">
    <source>
        <dbReference type="Pfam" id="PF23359"/>
    </source>
</evidence>
<dbReference type="InterPro" id="IPR036625">
    <property type="entry name" value="E3-bd_dom_sf"/>
</dbReference>